<accession>A0A811KVH6</accession>
<keyword evidence="1" id="KW-1133">Transmembrane helix</keyword>
<dbReference type="SUPFAM" id="SSF81321">
    <property type="entry name" value="Family A G protein-coupled receptor-like"/>
    <property type="match status" value="1"/>
</dbReference>
<feature type="transmembrane region" description="Helical" evidence="1">
    <location>
        <begin position="697"/>
        <end position="716"/>
    </location>
</feature>
<feature type="transmembrane region" description="Helical" evidence="1">
    <location>
        <begin position="571"/>
        <end position="595"/>
    </location>
</feature>
<feature type="transmembrane region" description="Helical" evidence="1">
    <location>
        <begin position="1014"/>
        <end position="1035"/>
    </location>
</feature>
<feature type="transmembrane region" description="Helical" evidence="1">
    <location>
        <begin position="926"/>
        <end position="951"/>
    </location>
</feature>
<dbReference type="PANTHER" id="PTHR22943">
    <property type="entry name" value="7-TRANSMEMBRANE DOMAIN RECEPTOR C.ELEGANS"/>
    <property type="match status" value="1"/>
</dbReference>
<feature type="transmembrane region" description="Helical" evidence="1">
    <location>
        <begin position="257"/>
        <end position="285"/>
    </location>
</feature>
<comment type="caution">
    <text evidence="2">The sequence shown here is derived from an EMBL/GenBank/DDBJ whole genome shotgun (WGS) entry which is preliminary data.</text>
</comment>
<feature type="transmembrane region" description="Helical" evidence="1">
    <location>
        <begin position="7"/>
        <end position="31"/>
    </location>
</feature>
<keyword evidence="1" id="KW-0472">Membrane</keyword>
<feature type="transmembrane region" description="Helical" evidence="1">
    <location>
        <begin position="92"/>
        <end position="113"/>
    </location>
</feature>
<organism evidence="2 3">
    <name type="scientific">Bursaphelenchus xylophilus</name>
    <name type="common">Pinewood nematode worm</name>
    <name type="synonym">Aphelenchoides xylophilus</name>
    <dbReference type="NCBI Taxonomy" id="6326"/>
    <lineage>
        <taxon>Eukaryota</taxon>
        <taxon>Metazoa</taxon>
        <taxon>Ecdysozoa</taxon>
        <taxon>Nematoda</taxon>
        <taxon>Chromadorea</taxon>
        <taxon>Rhabditida</taxon>
        <taxon>Tylenchina</taxon>
        <taxon>Tylenchomorpha</taxon>
        <taxon>Aphelenchoidea</taxon>
        <taxon>Aphelenchoididae</taxon>
        <taxon>Bursaphelenchus</taxon>
    </lineage>
</organism>
<dbReference type="EMBL" id="CAJFCV020000003">
    <property type="protein sequence ID" value="CAG9104495.1"/>
    <property type="molecule type" value="Genomic_DNA"/>
</dbReference>
<feature type="transmembrane region" description="Helical" evidence="1">
    <location>
        <begin position="979"/>
        <end position="1002"/>
    </location>
</feature>
<dbReference type="PANTHER" id="PTHR22943:SF248">
    <property type="entry name" value="SEVEN TM RECEPTOR"/>
    <property type="match status" value="1"/>
</dbReference>
<feature type="transmembrane region" description="Helical" evidence="1">
    <location>
        <begin position="877"/>
        <end position="896"/>
    </location>
</feature>
<dbReference type="EMBL" id="CAJFDI010000003">
    <property type="protein sequence ID" value="CAD5219327.1"/>
    <property type="molecule type" value="Genomic_DNA"/>
</dbReference>
<feature type="transmembrane region" description="Helical" evidence="1">
    <location>
        <begin position="340"/>
        <end position="363"/>
    </location>
</feature>
<proteinExistence type="predicted"/>
<sequence>MLDLQFFYWISDTAGSTSGVLVNLLVLFVIYKTTTSSTSAYGRMLMATATYDALFSACEFVEQHQVILKNGIMFVIPKGVEKCLDHGLYPLFFFPHLFLCTMGCFILPAQYYYRYMLITRLISDCRENNEHNATVPIALLNPNKVTGYTLVRSLIVAALAACACATAGTIGLYHSRQLPPEYYMEQVDPAWLTEGNSTYMYAVDTADEASSLYFHFAGVFSNIFFTASLYYIYKIVRFMNSTSTTSSKRTRKMQQQFTRVIIIQGIDTFLFAFIPLSVVCMGVLFHGDWPVLGMLVMMPLCWLPFVNGMFSLTVELLITDGMLFVMPKGVERYLSHDLKAVFLAPHIFLSIFGSFILPVQYLYRYQLLTNPNNVTLHTLLRNIGIACLASASCSVFACFTLNYGQPFTYDELRAVFELNWFTEGPDTYIYNVNTANWVPFLFYIYLAVTSGLSLSLAMHYALKMLRFLKTNEYSITNKTRSMQNQFTRVIILQGLNTFLFSVIPFTVITVTTLLRFRFERFGLLAMIPLAWLPVANGLFSLLVIKKYREFIFQFIGCHSRKSIMHHMNIQVVYWVWDTTGCALGILVNLTLLLAIRTTTCRSTREFERMIQAAAIFDIFFSFVELMTQHQLLVADGCMIMIPKGLEKFVSPDLYPLFYTVHAFVCSMGLHILLAQYHYRHSLLTDHGVGGHLFQRNLLLTGVASLICGGISVWPLSLARENPPEYYLAKVDKYWATEGKQTYAYALDTSYPEAFYYFYFVGVITTIFFWCSVYYVYRILRVVYGSVGVTSKNTKKLQFQFTVVILIQAPYMDSTYAYGIIENPLLRNLPYWVACALNIVIVCAMLSIPAHIAVHFWYRCNIMVESHQFTIKQYVKRYLIFVLWLAIIAAYTVFYEFEAERPNASLANVAAYINDTPSFMAFERNSILFLPILLNAQLMFLVQYAMIVYYGYRIIKTMRKSRRDVVHEKTLKVQKHVVRVMFLQAVYPMLAFFAPMSTIIMGSMFDPNNNNNNGYIGYACMQTMPTLNNLSVLLLVPSYRRRLTGKTSSYVTKAEEVTAVRDVTAQRRMTS</sequence>
<dbReference type="Proteomes" id="UP000659654">
    <property type="component" value="Unassembled WGS sequence"/>
</dbReference>
<dbReference type="Pfam" id="PF10317">
    <property type="entry name" value="7TM_GPCR_Srd"/>
    <property type="match status" value="1"/>
</dbReference>
<feature type="transmembrane region" description="Helical" evidence="1">
    <location>
        <begin position="521"/>
        <end position="544"/>
    </location>
</feature>
<feature type="transmembrane region" description="Helical" evidence="1">
    <location>
        <begin position="653"/>
        <end position="676"/>
    </location>
</feature>
<dbReference type="InterPro" id="IPR019428">
    <property type="entry name" value="7TM_GPCR_serpentine_rcpt_Str"/>
</dbReference>
<feature type="transmembrane region" description="Helical" evidence="1">
    <location>
        <begin position="490"/>
        <end position="514"/>
    </location>
</feature>
<feature type="transmembrane region" description="Helical" evidence="1">
    <location>
        <begin position="383"/>
        <end position="403"/>
    </location>
</feature>
<feature type="transmembrane region" description="Helical" evidence="1">
    <location>
        <begin position="755"/>
        <end position="776"/>
    </location>
</feature>
<reference evidence="2" key="1">
    <citation type="submission" date="2020-09" db="EMBL/GenBank/DDBJ databases">
        <authorList>
            <person name="Kikuchi T."/>
        </authorList>
    </citation>
    <scope>NUCLEOTIDE SEQUENCE</scope>
    <source>
        <strain evidence="2">Ka4C1</strain>
    </source>
</reference>
<protein>
    <submittedName>
        <fullName evidence="2">(pine wood nematode) hypothetical protein</fullName>
    </submittedName>
</protein>
<feature type="transmembrane region" description="Helical" evidence="1">
    <location>
        <begin position="796"/>
        <end position="818"/>
    </location>
</feature>
<feature type="transmembrane region" description="Helical" evidence="1">
    <location>
        <begin position="615"/>
        <end position="641"/>
    </location>
</feature>
<dbReference type="Pfam" id="PF10326">
    <property type="entry name" value="7TM_GPCR_Str"/>
    <property type="match status" value="2"/>
</dbReference>
<feature type="transmembrane region" description="Helical" evidence="1">
    <location>
        <begin position="440"/>
        <end position="462"/>
    </location>
</feature>
<feature type="transmembrane region" description="Helical" evidence="1">
    <location>
        <begin position="291"/>
        <end position="319"/>
    </location>
</feature>
<dbReference type="Pfam" id="PF10318">
    <property type="entry name" value="7TM_GPCR_Srh"/>
    <property type="match status" value="1"/>
</dbReference>
<evidence type="ECO:0000313" key="2">
    <source>
        <dbReference type="EMBL" id="CAD5219327.1"/>
    </source>
</evidence>
<dbReference type="InterPro" id="IPR019422">
    <property type="entry name" value="7TM_GPCR_serpentine_rcpt_Srh"/>
</dbReference>
<dbReference type="Proteomes" id="UP000582659">
    <property type="component" value="Unassembled WGS sequence"/>
</dbReference>
<keyword evidence="3" id="KW-1185">Reference proteome</keyword>
<evidence type="ECO:0000256" key="1">
    <source>
        <dbReference type="SAM" id="Phobius"/>
    </source>
</evidence>
<dbReference type="Gene3D" id="1.20.1070.10">
    <property type="entry name" value="Rhodopsin 7-helix transmembrane proteins"/>
    <property type="match status" value="1"/>
</dbReference>
<keyword evidence="1" id="KW-0812">Transmembrane</keyword>
<feature type="transmembrane region" description="Helical" evidence="1">
    <location>
        <begin position="154"/>
        <end position="174"/>
    </location>
</feature>
<dbReference type="InterPro" id="IPR019421">
    <property type="entry name" value="7TM_GPCR_serpentine_rcpt_Srd"/>
</dbReference>
<name>A0A811KVH6_BURXY</name>
<evidence type="ECO:0000313" key="3">
    <source>
        <dbReference type="Proteomes" id="UP000659654"/>
    </source>
</evidence>
<gene>
    <name evidence="2" type="ORF">BXYJ_LOCUS5623</name>
</gene>
<feature type="transmembrane region" description="Helical" evidence="1">
    <location>
        <begin position="212"/>
        <end position="236"/>
    </location>
</feature>
<feature type="transmembrane region" description="Helical" evidence="1">
    <location>
        <begin position="830"/>
        <end position="857"/>
    </location>
</feature>
<dbReference type="AlphaFoldDB" id="A0A811KVH6"/>